<gene>
    <name evidence="1" type="ORF">G3574_20910</name>
</gene>
<accession>A0A6B3SWZ2</accession>
<protein>
    <submittedName>
        <fullName evidence="1">Uncharacterized protein</fullName>
    </submittedName>
</protein>
<reference evidence="1 2" key="1">
    <citation type="submission" date="2020-02" db="EMBL/GenBank/DDBJ databases">
        <authorList>
            <person name="Kim M.K."/>
        </authorList>
    </citation>
    <scope>NUCLEOTIDE SEQUENCE [LARGE SCALE GENOMIC DNA]</scope>
    <source>
        <strain evidence="1 2">17J57-3</strain>
    </source>
</reference>
<dbReference type="EMBL" id="JAAIVB010000073">
    <property type="protein sequence ID" value="NEX63546.1"/>
    <property type="molecule type" value="Genomic_DNA"/>
</dbReference>
<organism evidence="1 2">
    <name type="scientific">Noviherbaspirillum galbum</name>
    <dbReference type="NCBI Taxonomy" id="2709383"/>
    <lineage>
        <taxon>Bacteria</taxon>
        <taxon>Pseudomonadati</taxon>
        <taxon>Pseudomonadota</taxon>
        <taxon>Betaproteobacteria</taxon>
        <taxon>Burkholderiales</taxon>
        <taxon>Oxalobacteraceae</taxon>
        <taxon>Noviherbaspirillum</taxon>
    </lineage>
</organism>
<comment type="caution">
    <text evidence="1">The sequence shown here is derived from an EMBL/GenBank/DDBJ whole genome shotgun (WGS) entry which is preliminary data.</text>
</comment>
<name>A0A6B3SWZ2_9BURK</name>
<keyword evidence="2" id="KW-1185">Reference proteome</keyword>
<evidence type="ECO:0000313" key="1">
    <source>
        <dbReference type="EMBL" id="NEX63546.1"/>
    </source>
</evidence>
<evidence type="ECO:0000313" key="2">
    <source>
        <dbReference type="Proteomes" id="UP000482155"/>
    </source>
</evidence>
<proteinExistence type="predicted"/>
<sequence>MDGEIVLIKERNGYRIIYGHSQLKAILKKANEVFVDVKWEQGKAKIFRTGQGLLVAKDSRHLPLLNF</sequence>
<dbReference type="Proteomes" id="UP000482155">
    <property type="component" value="Unassembled WGS sequence"/>
</dbReference>
<dbReference type="RefSeq" id="WP_163967496.1">
    <property type="nucleotide sequence ID" value="NZ_JAAIVB010000073.1"/>
</dbReference>
<dbReference type="AlphaFoldDB" id="A0A6B3SWZ2"/>